<sequence>MRKWLNWIGLGLMAAAAASMIAADAMAGEPSRGWEPTAQKFYLQFSIFAPGDLTCDATGPGVRTKLSRGITGAPLLRITGNADQARILCSRPDGSRYTTDLNRTLRYNTSGAIRATVTFQPGQDTGSVLVQRDGENDRLVPTVYPRAFVKVQE</sequence>
<feature type="chain" id="PRO_5010282221" description="CreA protein" evidence="1">
    <location>
        <begin position="28"/>
        <end position="153"/>
    </location>
</feature>
<reference evidence="2 3" key="1">
    <citation type="submission" date="2016-10" db="EMBL/GenBank/DDBJ databases">
        <authorList>
            <person name="de Groot N.N."/>
        </authorList>
    </citation>
    <scope>NUCLEOTIDE SEQUENCE [LARGE SCALE GENOMIC DNA]</scope>
    <source>
        <strain evidence="2 3">DSM 8537</strain>
    </source>
</reference>
<dbReference type="STRING" id="34004.SAMN04488021_10117"/>
<evidence type="ECO:0000313" key="2">
    <source>
        <dbReference type="EMBL" id="SFH07374.1"/>
    </source>
</evidence>
<accession>A0A1I2X1D5</accession>
<keyword evidence="3" id="KW-1185">Reference proteome</keyword>
<dbReference type="AlphaFoldDB" id="A0A1I2X1D5"/>
<keyword evidence="1" id="KW-0732">Signal</keyword>
<dbReference type="EMBL" id="FOPU01000001">
    <property type="protein sequence ID" value="SFH07374.1"/>
    <property type="molecule type" value="Genomic_DNA"/>
</dbReference>
<feature type="signal peptide" evidence="1">
    <location>
        <begin position="1"/>
        <end position="27"/>
    </location>
</feature>
<dbReference type="RefSeq" id="WP_231964684.1">
    <property type="nucleotide sequence ID" value="NZ_LN832559.1"/>
</dbReference>
<organism evidence="2 3">
    <name type="scientific">Paracoccus aminovorans</name>
    <dbReference type="NCBI Taxonomy" id="34004"/>
    <lineage>
        <taxon>Bacteria</taxon>
        <taxon>Pseudomonadati</taxon>
        <taxon>Pseudomonadota</taxon>
        <taxon>Alphaproteobacteria</taxon>
        <taxon>Rhodobacterales</taxon>
        <taxon>Paracoccaceae</taxon>
        <taxon>Paracoccus</taxon>
    </lineage>
</organism>
<dbReference type="Proteomes" id="UP000183635">
    <property type="component" value="Unassembled WGS sequence"/>
</dbReference>
<name>A0A1I2X1D5_9RHOB</name>
<gene>
    <name evidence="2" type="ORF">SAMN04488021_10117</name>
</gene>
<proteinExistence type="predicted"/>
<evidence type="ECO:0008006" key="4">
    <source>
        <dbReference type="Google" id="ProtNLM"/>
    </source>
</evidence>
<evidence type="ECO:0000313" key="3">
    <source>
        <dbReference type="Proteomes" id="UP000183635"/>
    </source>
</evidence>
<evidence type="ECO:0000256" key="1">
    <source>
        <dbReference type="SAM" id="SignalP"/>
    </source>
</evidence>
<protein>
    <recommendedName>
        <fullName evidence="4">CreA protein</fullName>
    </recommendedName>
</protein>